<reference evidence="9" key="1">
    <citation type="submission" date="2021-01" db="EMBL/GenBank/DDBJ databases">
        <title>Genome public.</title>
        <authorList>
            <person name="Liu C."/>
            <person name="Sun Q."/>
        </authorList>
    </citation>
    <scope>NUCLEOTIDE SEQUENCE</scope>
    <source>
        <strain evidence="9">M6</strain>
    </source>
</reference>
<dbReference type="Pfam" id="PF01943">
    <property type="entry name" value="Polysacc_synt"/>
    <property type="match status" value="1"/>
</dbReference>
<feature type="transmembrane region" description="Helical" evidence="8">
    <location>
        <begin position="392"/>
        <end position="419"/>
    </location>
</feature>
<keyword evidence="5" id="KW-0573">Peptidoglycan synthesis</keyword>
<feature type="transmembrane region" description="Helical" evidence="8">
    <location>
        <begin position="547"/>
        <end position="572"/>
    </location>
</feature>
<evidence type="ECO:0000256" key="1">
    <source>
        <dbReference type="ARBA" id="ARBA00004651"/>
    </source>
</evidence>
<dbReference type="GO" id="GO:0008360">
    <property type="term" value="P:regulation of cell shape"/>
    <property type="evidence" value="ECO:0007669"/>
    <property type="project" value="UniProtKB-KW"/>
</dbReference>
<name>A0A934TYY1_9FIRM</name>
<proteinExistence type="predicted"/>
<organism evidence="9 10">
    <name type="scientific">Ruminococcus difficilis</name>
    <dbReference type="NCBI Taxonomy" id="2763069"/>
    <lineage>
        <taxon>Bacteria</taxon>
        <taxon>Bacillati</taxon>
        <taxon>Bacillota</taxon>
        <taxon>Clostridia</taxon>
        <taxon>Eubacteriales</taxon>
        <taxon>Oscillospiraceae</taxon>
        <taxon>Ruminococcus</taxon>
    </lineage>
</organism>
<evidence type="ECO:0000313" key="10">
    <source>
        <dbReference type="Proteomes" id="UP000633365"/>
    </source>
</evidence>
<dbReference type="PANTHER" id="PTHR30250:SF21">
    <property type="entry name" value="LIPID II FLIPPASE MURJ"/>
    <property type="match status" value="1"/>
</dbReference>
<dbReference type="InterPro" id="IPR004268">
    <property type="entry name" value="MurJ"/>
</dbReference>
<dbReference type="CDD" id="cd13124">
    <property type="entry name" value="MATE_SpoVB_like"/>
    <property type="match status" value="1"/>
</dbReference>
<keyword evidence="7 8" id="KW-0472">Membrane</keyword>
<feature type="transmembrane region" description="Helical" evidence="8">
    <location>
        <begin position="491"/>
        <end position="510"/>
    </location>
</feature>
<dbReference type="InterPro" id="IPR050833">
    <property type="entry name" value="Poly_Biosynth_Transport"/>
</dbReference>
<dbReference type="Proteomes" id="UP000633365">
    <property type="component" value="Unassembled WGS sequence"/>
</dbReference>
<evidence type="ECO:0000313" key="9">
    <source>
        <dbReference type="EMBL" id="MBK6088097.1"/>
    </source>
</evidence>
<dbReference type="PIRSF" id="PIRSF038958">
    <property type="entry name" value="PG_synth_SpoVB"/>
    <property type="match status" value="1"/>
</dbReference>
<evidence type="ECO:0000256" key="5">
    <source>
        <dbReference type="ARBA" id="ARBA00022984"/>
    </source>
</evidence>
<sequence length="600" mass="65995">MNNDSFSKNTSKTFLKGAMIMTVSMVVVKVLGMLYKIFLYRMFAAYDDAAGFSMSSVGIGLLSNAYEVYTPLFALATAGFPIAVSRLIAESITQKRYRDVDVIYKTSKKFFISMGVICFALMVGISFIYVQLIKSPDSIYAMMTLAPSIFIGCLVAIYRGYFEGQRNMFPTACSEVIEMLVKVISGLSMGFLVMKFGMDEFGAKGTVFGKMYPTAEMAMQRLLAYSVAAAIAGIALGSLVAFLFLRIYYSRHKFIVTDEMYRDSVDARTQRETFRILRNTAIPIILSAFIMNISTTIDAVVIQNVLYNTCRVNLDGLISQFDPKYSAELYNMVQGEEIKLHTSLWGCFANALPLMQLVTTVTQVFGTSALPNVTAAYTSGDKKELKQSMETVIKLTMIFTLPAGLSLFALANPIIALLYGGGFEAEVSASILRLMGFSCIVVAASTPVMSMLQSLGKVNLPLILCTIAMVLKISTNYLFVSMAELNVTGAAIGSLVAFTFVFVAGMYLLIKHSGVRPDFINTILKPFICAALCAGTAYGVYMLMNRFVSYVIALMIAIVAAVIVYIVALMLIKTFDKEEIYMLPKGNNIVTILEKLHLLR</sequence>
<feature type="transmembrane region" description="Helical" evidence="8">
    <location>
        <begin position="13"/>
        <end position="31"/>
    </location>
</feature>
<keyword evidence="4" id="KW-0133">Cell shape</keyword>
<feature type="transmembrane region" description="Helical" evidence="8">
    <location>
        <begin position="222"/>
        <end position="245"/>
    </location>
</feature>
<feature type="transmembrane region" description="Helical" evidence="8">
    <location>
        <begin position="459"/>
        <end position="479"/>
    </location>
</feature>
<dbReference type="Pfam" id="PF03023">
    <property type="entry name" value="MurJ"/>
    <property type="match status" value="1"/>
</dbReference>
<dbReference type="InterPro" id="IPR002797">
    <property type="entry name" value="Polysacc_synth"/>
</dbReference>
<comment type="subcellular location">
    <subcellularLocation>
        <location evidence="1">Cell membrane</location>
        <topology evidence="1">Multi-pass membrane protein</topology>
    </subcellularLocation>
</comment>
<feature type="transmembrane region" description="Helical" evidence="8">
    <location>
        <begin position="179"/>
        <end position="198"/>
    </location>
</feature>
<evidence type="ECO:0000256" key="4">
    <source>
        <dbReference type="ARBA" id="ARBA00022960"/>
    </source>
</evidence>
<dbReference type="EMBL" id="JAEQMG010000048">
    <property type="protein sequence ID" value="MBK6088097.1"/>
    <property type="molecule type" value="Genomic_DNA"/>
</dbReference>
<dbReference type="PANTHER" id="PTHR30250">
    <property type="entry name" value="PST FAMILY PREDICTED COLANIC ACID TRANSPORTER"/>
    <property type="match status" value="1"/>
</dbReference>
<feature type="transmembrane region" description="Helical" evidence="8">
    <location>
        <begin position="139"/>
        <end position="158"/>
    </location>
</feature>
<feature type="transmembrane region" description="Helical" evidence="8">
    <location>
        <begin position="68"/>
        <end position="89"/>
    </location>
</feature>
<dbReference type="AlphaFoldDB" id="A0A934TYY1"/>
<keyword evidence="2" id="KW-1003">Cell membrane</keyword>
<feature type="transmembrane region" description="Helical" evidence="8">
    <location>
        <begin position="431"/>
        <end position="452"/>
    </location>
</feature>
<dbReference type="GO" id="GO:0005886">
    <property type="term" value="C:plasma membrane"/>
    <property type="evidence" value="ECO:0007669"/>
    <property type="project" value="UniProtKB-SubCell"/>
</dbReference>
<accession>A0A934TYY1</accession>
<keyword evidence="6 8" id="KW-1133">Transmembrane helix</keyword>
<evidence type="ECO:0000256" key="6">
    <source>
        <dbReference type="ARBA" id="ARBA00022989"/>
    </source>
</evidence>
<dbReference type="InterPro" id="IPR024923">
    <property type="entry name" value="PG_synth_SpoVB"/>
</dbReference>
<dbReference type="RefSeq" id="WP_186832900.1">
    <property type="nucleotide sequence ID" value="NZ_JAEQMG010000048.1"/>
</dbReference>
<keyword evidence="3 8" id="KW-0812">Transmembrane</keyword>
<keyword evidence="10" id="KW-1185">Reference proteome</keyword>
<feature type="transmembrane region" description="Helical" evidence="8">
    <location>
        <begin position="110"/>
        <end position="133"/>
    </location>
</feature>
<evidence type="ECO:0000256" key="3">
    <source>
        <dbReference type="ARBA" id="ARBA00022692"/>
    </source>
</evidence>
<evidence type="ECO:0000256" key="8">
    <source>
        <dbReference type="SAM" id="Phobius"/>
    </source>
</evidence>
<protein>
    <submittedName>
        <fullName evidence="9">Polysaccharide biosynthesis protein</fullName>
    </submittedName>
</protein>
<comment type="caution">
    <text evidence="9">The sequence shown here is derived from an EMBL/GenBank/DDBJ whole genome shotgun (WGS) entry which is preliminary data.</text>
</comment>
<evidence type="ECO:0000256" key="2">
    <source>
        <dbReference type="ARBA" id="ARBA00022475"/>
    </source>
</evidence>
<gene>
    <name evidence="9" type="ORF">JKK62_05430</name>
</gene>
<evidence type="ECO:0000256" key="7">
    <source>
        <dbReference type="ARBA" id="ARBA00023136"/>
    </source>
</evidence>
<feature type="transmembrane region" description="Helical" evidence="8">
    <location>
        <begin position="522"/>
        <end position="541"/>
    </location>
</feature>
<dbReference type="GO" id="GO:0009252">
    <property type="term" value="P:peptidoglycan biosynthetic process"/>
    <property type="evidence" value="ECO:0007669"/>
    <property type="project" value="UniProtKB-KW"/>
</dbReference>